<evidence type="ECO:0000256" key="7">
    <source>
        <dbReference type="ARBA" id="ARBA00022741"/>
    </source>
</evidence>
<dbReference type="InterPro" id="IPR005481">
    <property type="entry name" value="BC-like_N"/>
</dbReference>
<feature type="binding site" evidence="13">
    <location>
        <position position="629"/>
    </location>
    <ligand>
        <name>substrate</name>
    </ligand>
</feature>
<dbReference type="Pfam" id="PF02785">
    <property type="entry name" value="Biotin_carb_C"/>
    <property type="match status" value="1"/>
</dbReference>
<feature type="binding site" evidence="13">
    <location>
        <position position="214"/>
    </location>
    <ligand>
        <name>ATP</name>
        <dbReference type="ChEBI" id="CHEBI:30616"/>
    </ligand>
</feature>
<dbReference type="InterPro" id="IPR003379">
    <property type="entry name" value="Carboxylase_cons_dom"/>
</dbReference>
<evidence type="ECO:0000256" key="3">
    <source>
        <dbReference type="ARBA" id="ARBA00013057"/>
    </source>
</evidence>
<dbReference type="InterPro" id="IPR005482">
    <property type="entry name" value="Biotin_COase_C"/>
</dbReference>
<dbReference type="SUPFAM" id="SSF89000">
    <property type="entry name" value="post-HMGL domain-like"/>
    <property type="match status" value="1"/>
</dbReference>
<dbReference type="InterPro" id="IPR005930">
    <property type="entry name" value="Pyruv_COase"/>
</dbReference>
<evidence type="ECO:0000259" key="16">
    <source>
        <dbReference type="PROSITE" id="PS50968"/>
    </source>
</evidence>
<evidence type="ECO:0000256" key="14">
    <source>
        <dbReference type="PIRSR" id="PIRSR001594-3"/>
    </source>
</evidence>
<dbReference type="SMART" id="SM00878">
    <property type="entry name" value="Biotin_carb_C"/>
    <property type="match status" value="1"/>
</dbReference>
<dbReference type="PROSITE" id="PS00867">
    <property type="entry name" value="CPSASE_2"/>
    <property type="match status" value="1"/>
</dbReference>
<dbReference type="Gene3D" id="3.20.20.70">
    <property type="entry name" value="Aldolase class I"/>
    <property type="match status" value="1"/>
</dbReference>
<dbReference type="SUPFAM" id="SSF51246">
    <property type="entry name" value="Rudiment single hybrid motif"/>
    <property type="match status" value="1"/>
</dbReference>
<dbReference type="InterPro" id="IPR011053">
    <property type="entry name" value="Single_hybrid_motif"/>
</dbReference>
<feature type="binding site" evidence="14">
    <location>
        <position position="557"/>
    </location>
    <ligand>
        <name>Mn(2+)</name>
        <dbReference type="ChEBI" id="CHEBI:29035"/>
    </ligand>
</feature>
<dbReference type="NCBIfam" id="TIGR01235">
    <property type="entry name" value="pyruv_carbox"/>
    <property type="match status" value="1"/>
</dbReference>
<keyword evidence="21" id="KW-1185">Reference proteome</keyword>
<keyword evidence="20" id="KW-0670">Pyruvate</keyword>
<dbReference type="FunFam" id="2.40.50.100:FF:000003">
    <property type="entry name" value="Acetyl-CoA carboxylase biotin carboxyl carrier protein"/>
    <property type="match status" value="1"/>
</dbReference>
<dbReference type="PROSITE" id="PS00188">
    <property type="entry name" value="BIOTIN"/>
    <property type="match status" value="1"/>
</dbReference>
<dbReference type="SUPFAM" id="SSF51230">
    <property type="entry name" value="Single hybrid motif"/>
    <property type="match status" value="1"/>
</dbReference>
<evidence type="ECO:0000259" key="17">
    <source>
        <dbReference type="PROSITE" id="PS50975"/>
    </source>
</evidence>
<feature type="domain" description="Lipoyl-binding" evidence="16">
    <location>
        <begin position="1085"/>
        <end position="1160"/>
    </location>
</feature>
<dbReference type="Gene3D" id="3.10.600.10">
    <property type="entry name" value="pyruvate carboxylase f1077a mutant domain"/>
    <property type="match status" value="1"/>
</dbReference>
<dbReference type="InterPro" id="IPR011054">
    <property type="entry name" value="Rudment_hybrid_motif"/>
</dbReference>
<sequence>MPNVPPRPIRRLLVANRSEIAIRVFRAATELGIRTVAIYAEEDKLSLHRFKADEAYEVGKARPGREKLGPIAAYLSIDEVIRVAKDAQVDAIHPGYGFLSENPDFAEACAEAGIIFIGPSPDTMRTLGNKVAARNLAISVGVPVMPATDPLPDDPAEIERLAAAIGYPVMLKASWGGGGRGMRPIEGPQGLIDTVTTARREAKAAFGKDEVYLEKLVRRARHVEVQLLGDRHGNLVHLFERDCTIQRRHQKVVERAPAPYLDAAAREAFAAAALKIGRATDYVGAGTVEFLMDADTGAFYFIEVNPRVQVEHTVTEVVTGLDIVKAQIRIAQGGRLGEIAETGIPAQHDIRLDGHAMQCRITTENPENNFIPDYGRITAYRGAFGFGIRVDGGTAYSGAVVTPFYDPMLEKVTAWAPSPDETIFRMERALREYRIRGVATNLAFLESLLNHPRFRNGSYTTRFIDETPELFQVAKPRDRATKLLGYIADVTINGHPEVKGRAKPPATAREPVVPVFGPAREAPDGTKQLLDQLGPKRFAQWMKAEKRVLVTDTTMRDAHQSLIATRMRSFDIIAAAEAYSTALPQLFSLECWGGATFDVAMRFLNEDPWERLATLRERVPNLLLQMLLRGANGVGYTNYPDNVVKFFVRQAAAGGIDVFRVFDCLNWVENMRVAIDAVGETGRLAEGAICYTGDILDPDRAKFSLNYYVDLAKQLEKAGCHILGIKDMAGLLKPAAARVLVKALKEEVGLPIHLHTHDTSGISGASVLAAIDAGADAVDAAMDAMSGLTSQPCLGSIVQALEHTERDTGLDHDVIRHLSFYWEAVRDQYAAFESDLKAGASEVYLHEMPGGQFTNLKEQARALGLDTRWHDVARAYRDANDLFGDIVKVTPSSKVVGDMALIMVSQGITPADVLDPAKDIAFPASVVEMLHGDLGQPPGGWPEALVKKALKGKEASTARPGSLLADTDLEAQRAEVAKLTEEAANDFDLASFLMYPKVYGDFVRAVRKYGPVSTLPTPVYFYGMTLGDEITVEIERGKALVISLQAIGETDEDGQVEVFFELNGQPRFVKVPNRVVAAQLPARRKAEDGNDAHVAAPLPGSVAALAVKPGMTVKAGDVLMTIEAMKMETALHSPRAGTIKEVLVHPGSPVDAKDLLVVFEG</sequence>
<comment type="pathway">
    <text evidence="2">Carbohydrate biosynthesis; gluconeogenesis.</text>
</comment>
<dbReference type="SUPFAM" id="SSF56059">
    <property type="entry name" value="Glutathione synthetase ATP-binding domain-like"/>
    <property type="match status" value="1"/>
</dbReference>
<evidence type="ECO:0000259" key="19">
    <source>
        <dbReference type="PROSITE" id="PS50991"/>
    </source>
</evidence>
<dbReference type="GO" id="GO:0004736">
    <property type="term" value="F:pyruvate carboxylase activity"/>
    <property type="evidence" value="ECO:0007669"/>
    <property type="project" value="UniProtKB-EC"/>
</dbReference>
<keyword evidence="5 11" id="KW-0436">Ligase</keyword>
<feature type="binding site" evidence="14">
    <location>
        <position position="755"/>
    </location>
    <ligand>
        <name>Mn(2+)</name>
        <dbReference type="ChEBI" id="CHEBI:29035"/>
    </ligand>
</feature>
<dbReference type="CDD" id="cd07937">
    <property type="entry name" value="DRE_TIM_PC_TC_5S"/>
    <property type="match status" value="1"/>
</dbReference>
<dbReference type="EC" id="6.4.1.1" evidence="3 11"/>
<evidence type="ECO:0000259" key="18">
    <source>
        <dbReference type="PROSITE" id="PS50979"/>
    </source>
</evidence>
<evidence type="ECO:0000313" key="21">
    <source>
        <dbReference type="Proteomes" id="UP000266934"/>
    </source>
</evidence>
<feature type="active site" evidence="12">
    <location>
        <position position="307"/>
    </location>
</feature>
<evidence type="ECO:0000256" key="8">
    <source>
        <dbReference type="ARBA" id="ARBA00022840"/>
    </source>
</evidence>
<dbReference type="Pfam" id="PF02436">
    <property type="entry name" value="PYC_OADA"/>
    <property type="match status" value="1"/>
</dbReference>
<dbReference type="NCBIfam" id="NF006761">
    <property type="entry name" value="PRK09282.1"/>
    <property type="match status" value="1"/>
</dbReference>
<dbReference type="GO" id="GO:0006094">
    <property type="term" value="P:gluconeogenesis"/>
    <property type="evidence" value="ECO:0007669"/>
    <property type="project" value="UniProtKB-UniPathway"/>
</dbReference>
<keyword evidence="10" id="KW-0511">Multifunctional enzyme</keyword>
<dbReference type="Pfam" id="PF00364">
    <property type="entry name" value="Biotin_lipoyl"/>
    <property type="match status" value="1"/>
</dbReference>
<dbReference type="InterPro" id="IPR000089">
    <property type="entry name" value="Biotin_lipoyl"/>
</dbReference>
<accession>A0A348FZL2</accession>
<evidence type="ECO:0000256" key="9">
    <source>
        <dbReference type="ARBA" id="ARBA00023267"/>
    </source>
</evidence>
<dbReference type="InterPro" id="IPR016185">
    <property type="entry name" value="PreATP-grasp_dom_sf"/>
</dbReference>
<dbReference type="Proteomes" id="UP000266934">
    <property type="component" value="Chromosome"/>
</dbReference>
<comment type="catalytic activity">
    <reaction evidence="11">
        <text>hydrogencarbonate + pyruvate + ATP = oxaloacetate + ADP + phosphate + H(+)</text>
        <dbReference type="Rhea" id="RHEA:20844"/>
        <dbReference type="ChEBI" id="CHEBI:15361"/>
        <dbReference type="ChEBI" id="CHEBI:15378"/>
        <dbReference type="ChEBI" id="CHEBI:16452"/>
        <dbReference type="ChEBI" id="CHEBI:17544"/>
        <dbReference type="ChEBI" id="CHEBI:30616"/>
        <dbReference type="ChEBI" id="CHEBI:43474"/>
        <dbReference type="ChEBI" id="CHEBI:456216"/>
        <dbReference type="EC" id="6.4.1.1"/>
    </reaction>
</comment>
<dbReference type="InterPro" id="IPR013785">
    <property type="entry name" value="Aldolase_TIM"/>
</dbReference>
<proteinExistence type="predicted"/>
<evidence type="ECO:0000256" key="1">
    <source>
        <dbReference type="ARBA" id="ARBA00001953"/>
    </source>
</evidence>
<evidence type="ECO:0000256" key="13">
    <source>
        <dbReference type="PIRSR" id="PIRSR001594-2"/>
    </source>
</evidence>
<dbReference type="PROSITE" id="PS50991">
    <property type="entry name" value="PYR_CT"/>
    <property type="match status" value="1"/>
</dbReference>
<dbReference type="UniPathway" id="UPA00138"/>
<dbReference type="FunFam" id="3.40.50.20:FF:000010">
    <property type="entry name" value="Propionyl-CoA carboxylase subunit alpha"/>
    <property type="match status" value="1"/>
</dbReference>
<dbReference type="PANTHER" id="PTHR43778:SF2">
    <property type="entry name" value="PYRUVATE CARBOXYLASE, MITOCHONDRIAL"/>
    <property type="match status" value="1"/>
</dbReference>
<organism evidence="20 21">
    <name type="scientific">Blastochloris tepida</name>
    <dbReference type="NCBI Taxonomy" id="2233851"/>
    <lineage>
        <taxon>Bacteria</taxon>
        <taxon>Pseudomonadati</taxon>
        <taxon>Pseudomonadota</taxon>
        <taxon>Alphaproteobacteria</taxon>
        <taxon>Hyphomicrobiales</taxon>
        <taxon>Blastochloridaceae</taxon>
        <taxon>Blastochloris</taxon>
    </lineage>
</organism>
<comment type="cofactor">
    <cofactor evidence="1 11">
        <name>biotin</name>
        <dbReference type="ChEBI" id="CHEBI:57586"/>
    </cofactor>
</comment>
<dbReference type="PIRSF" id="PIRSF001594">
    <property type="entry name" value="Pyruv_carbox"/>
    <property type="match status" value="1"/>
</dbReference>
<reference evidence="20 21" key="1">
    <citation type="submission" date="2018-08" db="EMBL/GenBank/DDBJ databases">
        <title>Complete genome sequencing of Blastochloris tepida GI.</title>
        <authorList>
            <person name="Tsukatani Y."/>
            <person name="Mori H."/>
        </authorList>
    </citation>
    <scope>NUCLEOTIDE SEQUENCE [LARGE SCALE GENOMIC DNA]</scope>
    <source>
        <strain evidence="20 21">GI</strain>
    </source>
</reference>
<dbReference type="InterPro" id="IPR055268">
    <property type="entry name" value="PCB-like"/>
</dbReference>
<evidence type="ECO:0000256" key="2">
    <source>
        <dbReference type="ARBA" id="ARBA00004742"/>
    </source>
</evidence>
<keyword evidence="6 14" id="KW-0479">Metal-binding</keyword>
<dbReference type="GO" id="GO:0046872">
    <property type="term" value="F:metal ion binding"/>
    <property type="evidence" value="ECO:0007669"/>
    <property type="project" value="UniProtKB-KW"/>
</dbReference>
<dbReference type="RefSeq" id="WP_126398842.1">
    <property type="nucleotide sequence ID" value="NZ_AP018907.1"/>
</dbReference>
<evidence type="ECO:0000256" key="6">
    <source>
        <dbReference type="ARBA" id="ARBA00022723"/>
    </source>
</evidence>
<dbReference type="AlphaFoldDB" id="A0A348FZL2"/>
<dbReference type="Pfam" id="PF00682">
    <property type="entry name" value="HMGL-like"/>
    <property type="match status" value="1"/>
</dbReference>
<dbReference type="SUPFAM" id="SSF52440">
    <property type="entry name" value="PreATP-grasp domain"/>
    <property type="match status" value="1"/>
</dbReference>
<evidence type="ECO:0000256" key="15">
    <source>
        <dbReference type="PIRSR" id="PIRSR001594-4"/>
    </source>
</evidence>
<dbReference type="PROSITE" id="PS50975">
    <property type="entry name" value="ATP_GRASP"/>
    <property type="match status" value="1"/>
</dbReference>
<name>A0A348FZL2_9HYPH</name>
<dbReference type="NCBIfam" id="NF009554">
    <property type="entry name" value="PRK12999.1"/>
    <property type="match status" value="1"/>
</dbReference>
<dbReference type="PROSITE" id="PS00866">
    <property type="entry name" value="CPSASE_1"/>
    <property type="match status" value="1"/>
</dbReference>
<evidence type="ECO:0000256" key="10">
    <source>
        <dbReference type="ARBA" id="ARBA00023268"/>
    </source>
</evidence>
<dbReference type="Pfam" id="PF00289">
    <property type="entry name" value="Biotin_carb_N"/>
    <property type="match status" value="1"/>
</dbReference>
<comment type="function">
    <text evidence="11">Catalyzes a 2-step reaction, involving the ATP-dependent carboxylation of the covalently attached biotin in the first step and the transfer of the carboxyl group to pyruvate in the second.</text>
</comment>
<feature type="domain" description="Pyruvate carboxyltransferase" evidence="19">
    <location>
        <begin position="548"/>
        <end position="816"/>
    </location>
</feature>
<dbReference type="InterPro" id="IPR011764">
    <property type="entry name" value="Biotin_carboxylation_dom"/>
</dbReference>
<protein>
    <recommendedName>
        <fullName evidence="3 11">Pyruvate carboxylase</fullName>
        <ecNumber evidence="3 11">6.4.1.1</ecNumber>
    </recommendedName>
</protein>
<dbReference type="FunFam" id="3.20.20.70:FF:000033">
    <property type="entry name" value="Pyruvate carboxylase"/>
    <property type="match status" value="1"/>
</dbReference>
<feature type="binding site" evidence="13">
    <location>
        <position position="130"/>
    </location>
    <ligand>
        <name>ATP</name>
        <dbReference type="ChEBI" id="CHEBI:30616"/>
    </ligand>
</feature>
<dbReference type="Gene3D" id="3.30.470.20">
    <property type="entry name" value="ATP-grasp fold, B domain"/>
    <property type="match status" value="1"/>
</dbReference>
<feature type="domain" description="Biotin carboxylation" evidence="18">
    <location>
        <begin position="8"/>
        <end position="469"/>
    </location>
</feature>
<dbReference type="PROSITE" id="PS50968">
    <property type="entry name" value="BIOTINYL_LIPOYL"/>
    <property type="match status" value="1"/>
</dbReference>
<dbReference type="EMBL" id="AP018907">
    <property type="protein sequence ID" value="BBF92745.1"/>
    <property type="molecule type" value="Genomic_DNA"/>
</dbReference>
<dbReference type="OrthoDB" id="9763189at2"/>
<gene>
    <name evidence="20" type="primary">pyc</name>
    <name evidence="20" type="ORF">BLTE_14300</name>
</gene>
<dbReference type="KEGG" id="blag:BLTE_14300"/>
<evidence type="ECO:0000313" key="20">
    <source>
        <dbReference type="EMBL" id="BBF92745.1"/>
    </source>
</evidence>
<keyword evidence="9 11" id="KW-0092">Biotin</keyword>
<feature type="domain" description="ATP-grasp" evidence="17">
    <location>
        <begin position="134"/>
        <end position="332"/>
    </location>
</feature>
<dbReference type="PROSITE" id="PS50979">
    <property type="entry name" value="BC"/>
    <property type="match status" value="1"/>
</dbReference>
<dbReference type="InterPro" id="IPR005479">
    <property type="entry name" value="CPAse_ATP-bd"/>
</dbReference>
<dbReference type="GO" id="GO:0005524">
    <property type="term" value="F:ATP binding"/>
    <property type="evidence" value="ECO:0007669"/>
    <property type="project" value="UniProtKB-UniRule"/>
</dbReference>
<feature type="binding site" evidence="13">
    <location>
        <position position="249"/>
    </location>
    <ligand>
        <name>ATP</name>
        <dbReference type="ChEBI" id="CHEBI:30616"/>
    </ligand>
</feature>
<feature type="modified residue" description="N6-carboxylysine" evidence="15">
    <location>
        <position position="726"/>
    </location>
</feature>
<dbReference type="InterPro" id="IPR011761">
    <property type="entry name" value="ATP-grasp"/>
</dbReference>
<feature type="modified residue" description="N6-biotinyllysine" evidence="15">
    <location>
        <position position="1126"/>
    </location>
</feature>
<evidence type="ECO:0000256" key="11">
    <source>
        <dbReference type="PIRNR" id="PIRNR001594"/>
    </source>
</evidence>
<evidence type="ECO:0000256" key="4">
    <source>
        <dbReference type="ARBA" id="ARBA00022432"/>
    </source>
</evidence>
<dbReference type="GO" id="GO:0005737">
    <property type="term" value="C:cytoplasm"/>
    <property type="evidence" value="ECO:0007669"/>
    <property type="project" value="TreeGrafter"/>
</dbReference>
<dbReference type="Gene3D" id="2.40.50.100">
    <property type="match status" value="1"/>
</dbReference>
<evidence type="ECO:0000256" key="5">
    <source>
        <dbReference type="ARBA" id="ARBA00022598"/>
    </source>
</evidence>
<dbReference type="SUPFAM" id="SSF51569">
    <property type="entry name" value="Aldolase"/>
    <property type="match status" value="1"/>
</dbReference>
<feature type="binding site" evidence="13">
    <location>
        <position position="890"/>
    </location>
    <ligand>
        <name>substrate</name>
    </ligand>
</feature>
<dbReference type="InterPro" id="IPR000891">
    <property type="entry name" value="PYR_CT"/>
</dbReference>
<keyword evidence="7 11" id="KW-0547">Nucleotide-binding</keyword>
<keyword evidence="4" id="KW-0312">Gluconeogenesis</keyword>
<evidence type="ECO:0000256" key="12">
    <source>
        <dbReference type="PIRSR" id="PIRSR001594-1"/>
    </source>
</evidence>
<dbReference type="CDD" id="cd06850">
    <property type="entry name" value="biotinyl_domain"/>
    <property type="match status" value="1"/>
</dbReference>
<dbReference type="Pfam" id="PF02786">
    <property type="entry name" value="CPSase_L_D2"/>
    <property type="match status" value="1"/>
</dbReference>
<dbReference type="PANTHER" id="PTHR43778">
    <property type="entry name" value="PYRUVATE CARBOXYLASE"/>
    <property type="match status" value="1"/>
</dbReference>
<keyword evidence="8 11" id="KW-0067">ATP-binding</keyword>
<feature type="binding site" evidence="14">
    <location>
        <position position="757"/>
    </location>
    <ligand>
        <name>Mn(2+)</name>
        <dbReference type="ChEBI" id="CHEBI:29035"/>
    </ligand>
</feature>
<feature type="binding site" description="via carbamate group" evidence="14">
    <location>
        <position position="726"/>
    </location>
    <ligand>
        <name>Mn(2+)</name>
        <dbReference type="ChEBI" id="CHEBI:29035"/>
    </ligand>
</feature>
<dbReference type="InterPro" id="IPR001882">
    <property type="entry name" value="Biotin_BS"/>
</dbReference>